<evidence type="ECO:0000313" key="3">
    <source>
        <dbReference type="Proteomes" id="UP000180098"/>
    </source>
</evidence>
<dbReference type="EMBL" id="MLQQ01000018">
    <property type="protein sequence ID" value="OIJ12966.1"/>
    <property type="molecule type" value="Genomic_DNA"/>
</dbReference>
<accession>A0A1S2LKQ3</accession>
<gene>
    <name evidence="2" type="ORF">BKP35_10425</name>
</gene>
<feature type="coiled-coil region" evidence="1">
    <location>
        <begin position="37"/>
        <end position="160"/>
    </location>
</feature>
<dbReference type="OrthoDB" id="9936518at2"/>
<keyword evidence="1" id="KW-0175">Coiled coil</keyword>
<dbReference type="RefSeq" id="WP_071313273.1">
    <property type="nucleotide sequence ID" value="NZ_MLQQ01000018.1"/>
</dbReference>
<sequence length="242" mass="27943">MKLVKKWFNKLFSINVPEEVSEPTKETPVKPSILLHMEQLKDELKTVSTAYDNQLQAKEKQLKKLQFQHEKLYSQYADKFKQYRMKNLTASKVEEAKIKMQPLQNEITELTEEIHLINGFKRDNILKLNNNIQELSDDYVEAIANEINKTNNELLDLKLQYLEKVKLYKELYNSSAEIDATLTQSFNQYGINYKPIITSKVKEATEAGGASFVIETSEVTGVLAGGSVPYYLLKKVQEIKKQ</sequence>
<proteinExistence type="predicted"/>
<comment type="caution">
    <text evidence="2">The sequence shown here is derived from an EMBL/GenBank/DDBJ whole genome shotgun (WGS) entry which is preliminary data.</text>
</comment>
<reference evidence="2 3" key="1">
    <citation type="submission" date="2016-10" db="EMBL/GenBank/DDBJ databases">
        <title>Draft genome sequences of four alkaliphilic bacteria belonging to the Anaerobacillus genus.</title>
        <authorList>
            <person name="Bassil N.M."/>
            <person name="Lloyd J.R."/>
        </authorList>
    </citation>
    <scope>NUCLEOTIDE SEQUENCE [LARGE SCALE GENOMIC DNA]</scope>
    <source>
        <strain evidence="2 3">DSM 15340</strain>
    </source>
</reference>
<dbReference type="AlphaFoldDB" id="A0A1S2LKQ3"/>
<evidence type="ECO:0000313" key="2">
    <source>
        <dbReference type="EMBL" id="OIJ12966.1"/>
    </source>
</evidence>
<evidence type="ECO:0000256" key="1">
    <source>
        <dbReference type="SAM" id="Coils"/>
    </source>
</evidence>
<organism evidence="2 3">
    <name type="scientific">Anaerobacillus arseniciselenatis</name>
    <dbReference type="NCBI Taxonomy" id="85682"/>
    <lineage>
        <taxon>Bacteria</taxon>
        <taxon>Bacillati</taxon>
        <taxon>Bacillota</taxon>
        <taxon>Bacilli</taxon>
        <taxon>Bacillales</taxon>
        <taxon>Bacillaceae</taxon>
        <taxon>Anaerobacillus</taxon>
    </lineage>
</organism>
<protein>
    <submittedName>
        <fullName evidence="2">Uncharacterized protein</fullName>
    </submittedName>
</protein>
<keyword evidence="3" id="KW-1185">Reference proteome</keyword>
<name>A0A1S2LKQ3_9BACI</name>
<dbReference type="Proteomes" id="UP000180098">
    <property type="component" value="Unassembled WGS sequence"/>
</dbReference>